<organism evidence="6 7">
    <name type="scientific">Paraburkholderia elongata</name>
    <dbReference type="NCBI Taxonomy" id="2675747"/>
    <lineage>
        <taxon>Bacteria</taxon>
        <taxon>Pseudomonadati</taxon>
        <taxon>Pseudomonadota</taxon>
        <taxon>Betaproteobacteria</taxon>
        <taxon>Burkholderiales</taxon>
        <taxon>Burkholderiaceae</taxon>
        <taxon>Paraburkholderia</taxon>
    </lineage>
</organism>
<keyword evidence="1" id="KW-0805">Transcription regulation</keyword>
<dbReference type="Proteomes" id="UP000655523">
    <property type="component" value="Unassembled WGS sequence"/>
</dbReference>
<keyword evidence="2" id="KW-0238">DNA-binding</keyword>
<proteinExistence type="predicted"/>
<dbReference type="PROSITE" id="PS00622">
    <property type="entry name" value="HTH_LUXR_1"/>
    <property type="match status" value="1"/>
</dbReference>
<feature type="region of interest" description="Disordered" evidence="4">
    <location>
        <begin position="378"/>
        <end position="397"/>
    </location>
</feature>
<dbReference type="PRINTS" id="PR00038">
    <property type="entry name" value="HTHLUXR"/>
</dbReference>
<dbReference type="PANTHER" id="PTHR44688:SF16">
    <property type="entry name" value="DNA-BINDING TRANSCRIPTIONAL ACTIVATOR DEVR_DOSR"/>
    <property type="match status" value="1"/>
</dbReference>
<dbReference type="RefSeq" id="WP_172173526.1">
    <property type="nucleotide sequence ID" value="NZ_WOEZ01000199.1"/>
</dbReference>
<evidence type="ECO:0000256" key="3">
    <source>
        <dbReference type="ARBA" id="ARBA00023163"/>
    </source>
</evidence>
<accession>A0A972NXX9</accession>
<evidence type="ECO:0000313" key="6">
    <source>
        <dbReference type="EMBL" id="NPT59792.1"/>
    </source>
</evidence>
<gene>
    <name evidence="6" type="ORF">GNZ13_35875</name>
</gene>
<dbReference type="SMART" id="SM00421">
    <property type="entry name" value="HTH_LUXR"/>
    <property type="match status" value="1"/>
</dbReference>
<dbReference type="PROSITE" id="PS50043">
    <property type="entry name" value="HTH_LUXR_2"/>
    <property type="match status" value="1"/>
</dbReference>
<dbReference type="InterPro" id="IPR000792">
    <property type="entry name" value="Tscrpt_reg_LuxR_C"/>
</dbReference>
<evidence type="ECO:0000256" key="4">
    <source>
        <dbReference type="SAM" id="MobiDB-lite"/>
    </source>
</evidence>
<feature type="domain" description="HTH luxR-type" evidence="5">
    <location>
        <begin position="526"/>
        <end position="591"/>
    </location>
</feature>
<dbReference type="InterPro" id="IPR016032">
    <property type="entry name" value="Sig_transdc_resp-reg_C-effctor"/>
</dbReference>
<comment type="caution">
    <text evidence="6">The sequence shown here is derived from an EMBL/GenBank/DDBJ whole genome shotgun (WGS) entry which is preliminary data.</text>
</comment>
<dbReference type="Gene3D" id="1.10.10.10">
    <property type="entry name" value="Winged helix-like DNA-binding domain superfamily/Winged helix DNA-binding domain"/>
    <property type="match status" value="1"/>
</dbReference>
<dbReference type="SUPFAM" id="SSF46894">
    <property type="entry name" value="C-terminal effector domain of the bipartite response regulators"/>
    <property type="match status" value="1"/>
</dbReference>
<dbReference type="AlphaFoldDB" id="A0A972NXX9"/>
<evidence type="ECO:0000256" key="2">
    <source>
        <dbReference type="ARBA" id="ARBA00023125"/>
    </source>
</evidence>
<sequence length="601" mass="63924">MNEAFVCETHQEAAHPHPRAAPPRAQSEALAMRGLHVVPPVPVYVDESQSSARVGRERPAVSVARIHLDLARAWQMLIRLMAAEALLIAQRIEGQVGPLPGPVALALRCEIAAVRAAALLLQDDAGAALAAALCALRLGSATPTARVALTVCRCAYWRLGDPESSYTLERRELSEPGERPGRLRAITAMFDLALDAAIEFAQMRFHGARLLADDALDVARRCRAGSAALDALPACVMAQVLYEEGRVDESEALVAARLPGIRQGGTIEGALRGYGLLARIAAKRRQPGQGLLLLAEADALGMKRNWPRLRAASLAQQVEMHVAADRIDQAALCAQRLAVLDGQCDAASSSARFEIARYHVLAQARLALAQAHSEASAQAHSEASAQAHSEASAQANSEASAQAPAAVDLAALRQLHCDTVLRRDRYGAVAIALLLVEALLVAGLRDEAVEVLVTLLLQAASVGLHQTLVDCSERVAKLIDGIVRGSIAPAGDVRELLPYAGALMSRRRRGIADVQPGRDTARDTARSVAAMGLSERERAIIGLMGRGLTNKQIAIRLRIAPETVKSHAKHLYTKLSVGNRIEAVTLASRLGLVRLSGSGVD</sequence>
<dbReference type="GO" id="GO:0006355">
    <property type="term" value="P:regulation of DNA-templated transcription"/>
    <property type="evidence" value="ECO:0007669"/>
    <property type="project" value="InterPro"/>
</dbReference>
<dbReference type="InterPro" id="IPR036388">
    <property type="entry name" value="WH-like_DNA-bd_sf"/>
</dbReference>
<keyword evidence="3" id="KW-0804">Transcription</keyword>
<dbReference type="PANTHER" id="PTHR44688">
    <property type="entry name" value="DNA-BINDING TRANSCRIPTIONAL ACTIVATOR DEVR_DOSR"/>
    <property type="match status" value="1"/>
</dbReference>
<keyword evidence="7" id="KW-1185">Reference proteome</keyword>
<evidence type="ECO:0000256" key="1">
    <source>
        <dbReference type="ARBA" id="ARBA00023015"/>
    </source>
</evidence>
<evidence type="ECO:0000313" key="7">
    <source>
        <dbReference type="Proteomes" id="UP000655523"/>
    </source>
</evidence>
<dbReference type="CDD" id="cd06170">
    <property type="entry name" value="LuxR_C_like"/>
    <property type="match status" value="1"/>
</dbReference>
<name>A0A972NXX9_9BURK</name>
<dbReference type="Gene3D" id="1.25.40.10">
    <property type="entry name" value="Tetratricopeptide repeat domain"/>
    <property type="match status" value="1"/>
</dbReference>
<feature type="region of interest" description="Disordered" evidence="4">
    <location>
        <begin position="1"/>
        <end position="22"/>
    </location>
</feature>
<dbReference type="InterPro" id="IPR011990">
    <property type="entry name" value="TPR-like_helical_dom_sf"/>
</dbReference>
<reference evidence="6 7" key="1">
    <citation type="submission" date="2019-11" db="EMBL/GenBank/DDBJ databases">
        <title>Metabolism of dissolved organic matter in forest soils.</title>
        <authorList>
            <person name="Cyle K.T."/>
            <person name="Wilhelm R.C."/>
            <person name="Martinez C.E."/>
        </authorList>
    </citation>
    <scope>NUCLEOTIDE SEQUENCE [LARGE SCALE GENOMIC DNA]</scope>
    <source>
        <strain evidence="6 7">5N</strain>
    </source>
</reference>
<protein>
    <recommendedName>
        <fullName evidence="5">HTH luxR-type domain-containing protein</fullName>
    </recommendedName>
</protein>
<dbReference type="GO" id="GO:0003677">
    <property type="term" value="F:DNA binding"/>
    <property type="evidence" value="ECO:0007669"/>
    <property type="project" value="UniProtKB-KW"/>
</dbReference>
<evidence type="ECO:0000259" key="5">
    <source>
        <dbReference type="PROSITE" id="PS50043"/>
    </source>
</evidence>
<dbReference type="EMBL" id="WOEZ01000199">
    <property type="protein sequence ID" value="NPT59792.1"/>
    <property type="molecule type" value="Genomic_DNA"/>
</dbReference>
<dbReference type="Pfam" id="PF00196">
    <property type="entry name" value="GerE"/>
    <property type="match status" value="1"/>
</dbReference>